<organism evidence="8 9">
    <name type="scientific">Leptobrachium leishanense</name>
    <name type="common">Leishan spiny toad</name>
    <dbReference type="NCBI Taxonomy" id="445787"/>
    <lineage>
        <taxon>Eukaryota</taxon>
        <taxon>Metazoa</taxon>
        <taxon>Chordata</taxon>
        <taxon>Craniata</taxon>
        <taxon>Vertebrata</taxon>
        <taxon>Euteleostomi</taxon>
        <taxon>Amphibia</taxon>
        <taxon>Batrachia</taxon>
        <taxon>Anura</taxon>
        <taxon>Pelobatoidea</taxon>
        <taxon>Megophryidae</taxon>
        <taxon>Leptobrachium</taxon>
    </lineage>
</organism>
<evidence type="ECO:0000256" key="6">
    <source>
        <dbReference type="SAM" id="MobiDB-lite"/>
    </source>
</evidence>
<dbReference type="SUPFAM" id="SSF57716">
    <property type="entry name" value="Glucocorticoid receptor-like (DNA-binding domain)"/>
    <property type="match status" value="1"/>
</dbReference>
<keyword evidence="1" id="KW-0479">Metal-binding</keyword>
<protein>
    <recommendedName>
        <fullName evidence="7">THAP-type domain-containing protein</fullName>
    </recommendedName>
</protein>
<name>A0A8C5PML0_9ANUR</name>
<evidence type="ECO:0000256" key="4">
    <source>
        <dbReference type="ARBA" id="ARBA00023125"/>
    </source>
</evidence>
<feature type="region of interest" description="Disordered" evidence="6">
    <location>
        <begin position="276"/>
        <end position="317"/>
    </location>
</feature>
<evidence type="ECO:0000256" key="1">
    <source>
        <dbReference type="ARBA" id="ARBA00022723"/>
    </source>
</evidence>
<dbReference type="PANTHER" id="PTHR31751:SF42">
    <property type="entry name" value="PROTEIN CBG10204"/>
    <property type="match status" value="1"/>
</dbReference>
<reference evidence="8" key="2">
    <citation type="submission" date="2025-09" db="UniProtKB">
        <authorList>
            <consortium name="Ensembl"/>
        </authorList>
    </citation>
    <scope>IDENTIFICATION</scope>
</reference>
<sequence length="874" mass="99597">MRSSDPSLKESFSPLPRRFLLHSIKAIFSTETAKIKKTKMPKCMVKGCRNRQRKDPGDFSLHTFPKSPTKIKSWLMATGEHFDNVDDFVQQIMEQKKSNTFRICSDHFCPESFANTPVKRYLKYGAVPTRFPKTKGILNFLKLPQKPSVQKMEVDASMFGNSQAAGDAGPATSHQSTSIEIETDDNSHLNGIHDHDYIENLYYELPENDVHSVETNTSVITSNKCISTSNYFGRRNASTQTSDLIISRHARTSTADFFKSKDAWTWTGLSEDLEAVTQTPASKKPGREAKKRRSKNNLDDKEPSPSTSEKAIYESSSTSITSPSIMLMEAPFTPISQMTPPQSCSEVDTYVHEDSMQGDPNCSQDQETTDIGELSFVTQPSPEDIIAEKKFIVFETCLDQLLRVVQRCNFSASCNAPIREREKTITGTLLSIYTICENNHRCLFWQSQPMIGKRSCGNILASASVLFSGSHFSKVNELFKIFGVPFISKSVHCLYQKQLLFPTVTFHHKKDRWEVINALKGNAVCLLGKGQWDRTAMGSKYCTYTLFEESTEKILDCNTLRASGAASSSLAMESKAFRGCLDRVHTDGLKVAMMATDRNVRIKKIMRKRYRNIKHQYDILVYCRDLQSKLKAITKHRMCQDLAPWTTAIVNHMQLSCWLSKGDAQSVQKRWNSVLHHVTNEHVWDTGTQVQRCTHPKISEKEERKRIWLDKNSFAYGQLERIVMDNQLQDDLKNMSEFCHTDSTEVFHRLLSKYRPNEVNFSKEGMTARTKLAVLAHNAIIDRKQTIIQRNYEETRHFDEPRYQPYFSKGLKQKELFEPETVDHIAPMLAHVIRLALGELEVTWAPQGLLMAPIMNSMPRPPTAILTQAYVLCI</sequence>
<accession>A0A8C5PML0</accession>
<evidence type="ECO:0000256" key="3">
    <source>
        <dbReference type="ARBA" id="ARBA00022833"/>
    </source>
</evidence>
<evidence type="ECO:0000313" key="9">
    <source>
        <dbReference type="Proteomes" id="UP000694569"/>
    </source>
</evidence>
<dbReference type="PROSITE" id="PS50950">
    <property type="entry name" value="ZF_THAP"/>
    <property type="match status" value="1"/>
</dbReference>
<dbReference type="SMART" id="SM00692">
    <property type="entry name" value="DM3"/>
    <property type="match status" value="1"/>
</dbReference>
<dbReference type="OrthoDB" id="9934617at2759"/>
<dbReference type="AlphaFoldDB" id="A0A8C5PML0"/>
<keyword evidence="9" id="KW-1185">Reference proteome</keyword>
<evidence type="ECO:0000313" key="8">
    <source>
        <dbReference type="Ensembl" id="ENSLLEP00000024910.1"/>
    </source>
</evidence>
<dbReference type="GeneTree" id="ENSGT00940000164945"/>
<proteinExistence type="predicted"/>
<keyword evidence="3" id="KW-0862">Zinc</keyword>
<feature type="domain" description="THAP-type" evidence="7">
    <location>
        <begin position="40"/>
        <end position="131"/>
    </location>
</feature>
<dbReference type="InterPro" id="IPR006612">
    <property type="entry name" value="THAP_Znf"/>
</dbReference>
<keyword evidence="2 5" id="KW-0863">Zinc-finger</keyword>
<dbReference type="PANTHER" id="PTHR31751">
    <property type="entry name" value="SI:CH211-108C17.2-RELATED-RELATED"/>
    <property type="match status" value="1"/>
</dbReference>
<dbReference type="Proteomes" id="UP000694569">
    <property type="component" value="Unplaced"/>
</dbReference>
<dbReference type="Ensembl" id="ENSLLET00000025863.1">
    <property type="protein sequence ID" value="ENSLLEP00000024910.1"/>
    <property type="gene ID" value="ENSLLEG00000015859.1"/>
</dbReference>
<reference evidence="8" key="1">
    <citation type="submission" date="2025-08" db="UniProtKB">
        <authorList>
            <consortium name="Ensembl"/>
        </authorList>
    </citation>
    <scope>IDENTIFICATION</scope>
</reference>
<keyword evidence="4 5" id="KW-0238">DNA-binding</keyword>
<dbReference type="SMART" id="SM00980">
    <property type="entry name" value="THAP"/>
    <property type="match status" value="1"/>
</dbReference>
<evidence type="ECO:0000256" key="5">
    <source>
        <dbReference type="PROSITE-ProRule" id="PRU00309"/>
    </source>
</evidence>
<dbReference type="Pfam" id="PF05485">
    <property type="entry name" value="THAP"/>
    <property type="match status" value="1"/>
</dbReference>
<dbReference type="GO" id="GO:0008270">
    <property type="term" value="F:zinc ion binding"/>
    <property type="evidence" value="ECO:0007669"/>
    <property type="project" value="UniProtKB-KW"/>
</dbReference>
<evidence type="ECO:0000259" key="7">
    <source>
        <dbReference type="PROSITE" id="PS50950"/>
    </source>
</evidence>
<evidence type="ECO:0000256" key="2">
    <source>
        <dbReference type="ARBA" id="ARBA00022771"/>
    </source>
</evidence>
<dbReference type="GO" id="GO:0003677">
    <property type="term" value="F:DNA binding"/>
    <property type="evidence" value="ECO:0007669"/>
    <property type="project" value="UniProtKB-UniRule"/>
</dbReference>